<evidence type="ECO:0000256" key="1">
    <source>
        <dbReference type="SAM" id="Phobius"/>
    </source>
</evidence>
<dbReference type="PANTHER" id="PTHR46579">
    <property type="entry name" value="F5/8 TYPE C DOMAIN-CONTAINING PROTEIN-RELATED"/>
    <property type="match status" value="1"/>
</dbReference>
<keyword evidence="1" id="KW-1133">Transmembrane helix</keyword>
<organism evidence="2 3">
    <name type="scientific">Suillus plorans</name>
    <dbReference type="NCBI Taxonomy" id="116603"/>
    <lineage>
        <taxon>Eukaryota</taxon>
        <taxon>Fungi</taxon>
        <taxon>Dikarya</taxon>
        <taxon>Basidiomycota</taxon>
        <taxon>Agaricomycotina</taxon>
        <taxon>Agaricomycetes</taxon>
        <taxon>Agaricomycetidae</taxon>
        <taxon>Boletales</taxon>
        <taxon>Suillineae</taxon>
        <taxon>Suillaceae</taxon>
        <taxon>Suillus</taxon>
    </lineage>
</organism>
<proteinExistence type="predicted"/>
<comment type="caution">
    <text evidence="2">The sequence shown here is derived from an EMBL/GenBank/DDBJ whole genome shotgun (WGS) entry which is preliminary data.</text>
</comment>
<keyword evidence="1" id="KW-0472">Membrane</keyword>
<sequence length="284" mass="31792">MKLAAGVRAFDALEVVLFALHAYLIIISGDMPAISMVMQIKGHNGYSPCRMCKITGIRVPNSCSSVHYVPLDRSTHPDVCCSVTAIKKYDPRNLPMRTHKEMVAQGCEVQLALTAAEAERLAKSYGVKGVSILTYLSSISFPKSFPHDFMHLIWENTVKNLILLWMGEFKGINTGCESYELGLEVWKAIGKATAASGGTLPSAYCARPPNPVTERSACTADSWSFWTQYLGPVLLRQKFSKAKYYKHFVKLVKILRVCLQFEHSAQDIEDLRVGFESWVKEFKE</sequence>
<gene>
    <name evidence="2" type="ORF">HD556DRAFT_1242180</name>
</gene>
<reference evidence="2" key="1">
    <citation type="journal article" date="2020" name="New Phytol.">
        <title>Comparative genomics reveals dynamic genome evolution in host specialist ectomycorrhizal fungi.</title>
        <authorList>
            <person name="Lofgren L.A."/>
            <person name="Nguyen N.H."/>
            <person name="Vilgalys R."/>
            <person name="Ruytinx J."/>
            <person name="Liao H.L."/>
            <person name="Branco S."/>
            <person name="Kuo A."/>
            <person name="LaButti K."/>
            <person name="Lipzen A."/>
            <person name="Andreopoulos W."/>
            <person name="Pangilinan J."/>
            <person name="Riley R."/>
            <person name="Hundley H."/>
            <person name="Na H."/>
            <person name="Barry K."/>
            <person name="Grigoriev I.V."/>
            <person name="Stajich J.E."/>
            <person name="Kennedy P.G."/>
        </authorList>
    </citation>
    <scope>NUCLEOTIDE SEQUENCE</scope>
    <source>
        <strain evidence="2">S12</strain>
    </source>
</reference>
<dbReference type="AlphaFoldDB" id="A0A9P7DFH4"/>
<dbReference type="EMBL" id="JABBWE010000049">
    <property type="protein sequence ID" value="KAG1790482.1"/>
    <property type="molecule type" value="Genomic_DNA"/>
</dbReference>
<feature type="transmembrane region" description="Helical" evidence="1">
    <location>
        <begin position="12"/>
        <end position="29"/>
    </location>
</feature>
<dbReference type="RefSeq" id="XP_041157444.1">
    <property type="nucleotide sequence ID" value="XM_041298254.1"/>
</dbReference>
<accession>A0A9P7DFH4</accession>
<dbReference type="GeneID" id="64592018"/>
<keyword evidence="1" id="KW-0812">Transmembrane</keyword>
<keyword evidence="3" id="KW-1185">Reference proteome</keyword>
<evidence type="ECO:0000313" key="2">
    <source>
        <dbReference type="EMBL" id="KAG1790482.1"/>
    </source>
</evidence>
<name>A0A9P7DFH4_9AGAM</name>
<dbReference type="PANTHER" id="PTHR46579:SF1">
    <property type="entry name" value="F5_8 TYPE C DOMAIN-CONTAINING PROTEIN"/>
    <property type="match status" value="1"/>
</dbReference>
<dbReference type="Proteomes" id="UP000719766">
    <property type="component" value="Unassembled WGS sequence"/>
</dbReference>
<evidence type="ECO:0000313" key="3">
    <source>
        <dbReference type="Proteomes" id="UP000719766"/>
    </source>
</evidence>
<protein>
    <submittedName>
        <fullName evidence="2">Uncharacterized protein</fullName>
    </submittedName>
</protein>
<dbReference type="OrthoDB" id="2404451at2759"/>